<sequence>MTHHVKKPGRLPLWIMPPSKPPRPAGKYRLALAESRDTLLVVPQGLQPDKPVPLLVMFHGAQENAANALPFLIDHANQHRFLLLLPQSTRVTWDICMGGYGQDLLRLGKAVNLVSSHFAIDPAHIALAGFSDGGSYALSLGLANGDRVSHIIVFSGGFIARHEKTNLPPVFLSHSPQDERLNIQATGNRLHQELKAMGAEVDFHTFSGGHIIHPGIVKKAMAFFME</sequence>
<dbReference type="SUPFAM" id="SSF53474">
    <property type="entry name" value="alpha/beta-Hydrolases"/>
    <property type="match status" value="1"/>
</dbReference>
<dbReference type="Proteomes" id="UP001156215">
    <property type="component" value="Chromosome"/>
</dbReference>
<evidence type="ECO:0000313" key="4">
    <source>
        <dbReference type="EMBL" id="WAW10184.1"/>
    </source>
</evidence>
<dbReference type="PANTHER" id="PTHR43037">
    <property type="entry name" value="UNNAMED PRODUCT-RELATED"/>
    <property type="match status" value="1"/>
</dbReference>
<evidence type="ECO:0000256" key="1">
    <source>
        <dbReference type="ARBA" id="ARBA00022729"/>
    </source>
</evidence>
<organism evidence="4 5">
    <name type="scientific">Oxalobacter vibrioformis</name>
    <dbReference type="NCBI Taxonomy" id="933080"/>
    <lineage>
        <taxon>Bacteria</taxon>
        <taxon>Pseudomonadati</taxon>
        <taxon>Pseudomonadota</taxon>
        <taxon>Betaproteobacteria</taxon>
        <taxon>Burkholderiales</taxon>
        <taxon>Oxalobacteraceae</taxon>
        <taxon>Oxalobacter</taxon>
    </lineage>
</organism>
<keyword evidence="2 4" id="KW-0378">Hydrolase</keyword>
<keyword evidence="5" id="KW-1185">Reference proteome</keyword>
<protein>
    <submittedName>
        <fullName evidence="4">Alpha/beta hydrolase-fold protein</fullName>
    </submittedName>
</protein>
<dbReference type="AlphaFoldDB" id="A0A9E9P2R6"/>
<dbReference type="InterPro" id="IPR050955">
    <property type="entry name" value="Plant_Biomass_Hydrol_Est"/>
</dbReference>
<accession>A0A9E9P2R6</accession>
<evidence type="ECO:0000256" key="2">
    <source>
        <dbReference type="ARBA" id="ARBA00022801"/>
    </source>
</evidence>
<dbReference type="EMBL" id="CP098242">
    <property type="protein sequence ID" value="WAW10184.1"/>
    <property type="molecule type" value="Genomic_DNA"/>
</dbReference>
<proteinExistence type="predicted"/>
<dbReference type="GO" id="GO:0016787">
    <property type="term" value="F:hydrolase activity"/>
    <property type="evidence" value="ECO:0007669"/>
    <property type="project" value="UniProtKB-KW"/>
</dbReference>
<keyword evidence="1" id="KW-0732">Signal</keyword>
<evidence type="ECO:0000259" key="3">
    <source>
        <dbReference type="Pfam" id="PF02230"/>
    </source>
</evidence>
<reference evidence="4" key="1">
    <citation type="journal article" date="2022" name="Front. Microbiol.">
        <title>New perspectives on an old grouping: The genomic and phenotypic variability of Oxalobacter formigenes and the implications for calcium oxalate stone prevention.</title>
        <authorList>
            <person name="Chmiel J.A."/>
            <person name="Carr C."/>
            <person name="Stuivenberg G.A."/>
            <person name="Venema R."/>
            <person name="Chanyi R.M."/>
            <person name="Al K.F."/>
            <person name="Giguere D."/>
            <person name="Say H."/>
            <person name="Akouris P.P."/>
            <person name="Dominguez Romero S.A."/>
            <person name="Kwong A."/>
            <person name="Tai V."/>
            <person name="Koval S.F."/>
            <person name="Razvi H."/>
            <person name="Bjazevic J."/>
            <person name="Burton J.P."/>
        </authorList>
    </citation>
    <scope>NUCLEOTIDE SEQUENCE</scope>
    <source>
        <strain evidence="4">WoOx3</strain>
    </source>
</reference>
<name>A0A9E9P2R6_9BURK</name>
<dbReference type="Pfam" id="PF02230">
    <property type="entry name" value="Abhydrolase_2"/>
    <property type="match status" value="1"/>
</dbReference>
<dbReference type="InterPro" id="IPR003140">
    <property type="entry name" value="PLipase/COase/thioEstase"/>
</dbReference>
<evidence type="ECO:0000313" key="5">
    <source>
        <dbReference type="Proteomes" id="UP001156215"/>
    </source>
</evidence>
<gene>
    <name evidence="4" type="ORF">NB640_00475</name>
</gene>
<dbReference type="Gene3D" id="3.40.50.1820">
    <property type="entry name" value="alpha/beta hydrolase"/>
    <property type="match status" value="1"/>
</dbReference>
<feature type="domain" description="Phospholipase/carboxylesterase/thioesterase" evidence="3">
    <location>
        <begin position="120"/>
        <end position="223"/>
    </location>
</feature>
<dbReference type="PANTHER" id="PTHR43037:SF5">
    <property type="entry name" value="FERULOYL ESTERASE"/>
    <property type="match status" value="1"/>
</dbReference>
<dbReference type="RefSeq" id="WP_269309186.1">
    <property type="nucleotide sequence ID" value="NZ_CP098242.1"/>
</dbReference>
<dbReference type="KEGG" id="ovb:NB640_00475"/>
<dbReference type="InterPro" id="IPR029058">
    <property type="entry name" value="AB_hydrolase_fold"/>
</dbReference>